<comment type="caution">
    <text evidence="2">The sequence shown here is derived from an EMBL/GenBank/DDBJ whole genome shotgun (WGS) entry which is preliminary data.</text>
</comment>
<dbReference type="STRING" id="53326.A0A016W4P3"/>
<dbReference type="InterPro" id="IPR016181">
    <property type="entry name" value="Acyl_CoA_acyltransferase"/>
</dbReference>
<dbReference type="InterPro" id="IPR041496">
    <property type="entry name" value="YitH/HolE_GNAT"/>
</dbReference>
<dbReference type="AlphaFoldDB" id="A0A016W4P3"/>
<reference evidence="3" key="1">
    <citation type="journal article" date="2015" name="Nat. Genet.">
        <title>The genome and transcriptome of the zoonotic hookworm Ancylostoma ceylanicum identify infection-specific gene families.</title>
        <authorList>
            <person name="Schwarz E.M."/>
            <person name="Hu Y."/>
            <person name="Antoshechkin I."/>
            <person name="Miller M.M."/>
            <person name="Sternberg P.W."/>
            <person name="Aroian R.V."/>
        </authorList>
    </citation>
    <scope>NUCLEOTIDE SEQUENCE</scope>
    <source>
        <strain evidence="3">HY135</strain>
    </source>
</reference>
<dbReference type="Proteomes" id="UP000024635">
    <property type="component" value="Unassembled WGS sequence"/>
</dbReference>
<dbReference type="OrthoDB" id="5782930at2759"/>
<dbReference type="InterPro" id="IPR000182">
    <property type="entry name" value="GNAT_dom"/>
</dbReference>
<dbReference type="SUPFAM" id="SSF55729">
    <property type="entry name" value="Acyl-CoA N-acyltransferases (Nat)"/>
    <property type="match status" value="1"/>
</dbReference>
<protein>
    <recommendedName>
        <fullName evidence="1">N-acetyltransferase domain-containing protein</fullName>
    </recommendedName>
</protein>
<evidence type="ECO:0000313" key="2">
    <source>
        <dbReference type="EMBL" id="EYC34600.1"/>
    </source>
</evidence>
<keyword evidence="3" id="KW-1185">Reference proteome</keyword>
<dbReference type="GO" id="GO:0016747">
    <property type="term" value="F:acyltransferase activity, transferring groups other than amino-acyl groups"/>
    <property type="evidence" value="ECO:0007669"/>
    <property type="project" value="InterPro"/>
</dbReference>
<gene>
    <name evidence="2" type="primary">Acey_s0001.g490</name>
    <name evidence="2" type="ORF">Y032_0001g490</name>
</gene>
<accession>A0A016W4P3</accession>
<name>A0A016W4P3_9BILA</name>
<dbReference type="Pfam" id="PF18014">
    <property type="entry name" value="Acetyltransf_18"/>
    <property type="match status" value="1"/>
</dbReference>
<dbReference type="PROSITE" id="PS51186">
    <property type="entry name" value="GNAT"/>
    <property type="match status" value="1"/>
</dbReference>
<proteinExistence type="predicted"/>
<evidence type="ECO:0000259" key="1">
    <source>
        <dbReference type="PROSITE" id="PS51186"/>
    </source>
</evidence>
<organism evidence="2 3">
    <name type="scientific">Ancylostoma ceylanicum</name>
    <dbReference type="NCBI Taxonomy" id="53326"/>
    <lineage>
        <taxon>Eukaryota</taxon>
        <taxon>Metazoa</taxon>
        <taxon>Ecdysozoa</taxon>
        <taxon>Nematoda</taxon>
        <taxon>Chromadorea</taxon>
        <taxon>Rhabditida</taxon>
        <taxon>Rhabditina</taxon>
        <taxon>Rhabditomorpha</taxon>
        <taxon>Strongyloidea</taxon>
        <taxon>Ancylostomatidae</taxon>
        <taxon>Ancylostomatinae</taxon>
        <taxon>Ancylostoma</taxon>
    </lineage>
</organism>
<dbReference type="PANTHER" id="PTHR47237">
    <property type="entry name" value="SLL0310 PROTEIN"/>
    <property type="match status" value="1"/>
</dbReference>
<dbReference type="Pfam" id="PF00583">
    <property type="entry name" value="Acetyltransf_1"/>
    <property type="match status" value="1"/>
</dbReference>
<dbReference type="EMBL" id="JARK01001337">
    <property type="protein sequence ID" value="EYC34600.1"/>
    <property type="molecule type" value="Genomic_DNA"/>
</dbReference>
<dbReference type="PANTHER" id="PTHR47237:SF1">
    <property type="entry name" value="SLL0310 PROTEIN"/>
    <property type="match status" value="1"/>
</dbReference>
<feature type="domain" description="N-acetyltransferase" evidence="1">
    <location>
        <begin position="10"/>
        <end position="163"/>
    </location>
</feature>
<evidence type="ECO:0000313" key="3">
    <source>
        <dbReference type="Proteomes" id="UP000024635"/>
    </source>
</evidence>
<dbReference type="InterPro" id="IPR052729">
    <property type="entry name" value="Acyl/Acetyltrans_Enzymes"/>
</dbReference>
<sequence>MQRLSDDDVQIVRYGTPELWDQMRELVRTLSWTTQDEAMWQLIPEMKNTYPIFAIRKSDNYLLGGVTLVETDIVYGAFYVLRPDLRGLGVGMKMMAHLIDVIAKVSKLKPVLGRGVPAMIEKYSGPPFYAIHHHEMYGFTLSRKELLQMFPCSSNTLVPKSVKQTGTNTVTENGLQTIFGTFKVHRRNQRIEEVRNMLITRKRYEEMNAEQFDKFCAYDHLASGRDRREFLKDHHSLFFTKGVALLDAAGNVHGIAGAVPTLHNPKLFKIAPVFAATQENACYLIKCITDMIQGPDVKFVLHVSTNTAGDWILKKCRDANIPLVFTGTAANSTYNGIIYKDPCNAELMFVPMNCPIYFDR</sequence>